<dbReference type="InterPro" id="IPR021414">
    <property type="entry name" value="DUF3054"/>
</dbReference>
<feature type="transmembrane region" description="Helical" evidence="1">
    <location>
        <begin position="21"/>
        <end position="38"/>
    </location>
</feature>
<feature type="transmembrane region" description="Helical" evidence="1">
    <location>
        <begin position="50"/>
        <end position="70"/>
    </location>
</feature>
<reference evidence="2 3" key="1">
    <citation type="journal article" date="2019" name="Int. J. Syst. Evol. Microbiol.">
        <title>The Global Catalogue of Microorganisms (GCM) 10K type strain sequencing project: providing services to taxonomists for standard genome sequencing and annotation.</title>
        <authorList>
            <consortium name="The Broad Institute Genomics Platform"/>
            <consortium name="The Broad Institute Genome Sequencing Center for Infectious Disease"/>
            <person name="Wu L."/>
            <person name="Ma J."/>
        </authorList>
    </citation>
    <scope>NUCLEOTIDE SEQUENCE [LARGE SCALE GENOMIC DNA]</scope>
    <source>
        <strain evidence="2 3">CGMCC 1.10390</strain>
    </source>
</reference>
<sequence length="142" mass="14758">MHALERLSTADGTTAGDRLRVVAVDIVVLCALIVAGELRHQVNPVEQPLAVAETAVPFLLGWAVVATLVGAYGERAISDRLWSVRTAVGGWLGAVGIGAILRGSPYFAGAIPWTFLAVMAGLGTVALVVTRLAVVTLLSSTR</sequence>
<dbReference type="Pfam" id="PF11255">
    <property type="entry name" value="DUF3054"/>
    <property type="match status" value="1"/>
</dbReference>
<dbReference type="EMBL" id="JBHUDO010000002">
    <property type="protein sequence ID" value="MFD1645212.1"/>
    <property type="molecule type" value="Genomic_DNA"/>
</dbReference>
<accession>A0ABD6DGS8</accession>
<feature type="transmembrane region" description="Helical" evidence="1">
    <location>
        <begin position="82"/>
        <end position="101"/>
    </location>
</feature>
<proteinExistence type="predicted"/>
<gene>
    <name evidence="2" type="ORF">ACFSBL_05905</name>
</gene>
<dbReference type="AlphaFoldDB" id="A0ABD6DGS8"/>
<dbReference type="RefSeq" id="WP_256399277.1">
    <property type="nucleotide sequence ID" value="NZ_JANHJR010000001.1"/>
</dbReference>
<feature type="transmembrane region" description="Helical" evidence="1">
    <location>
        <begin position="113"/>
        <end position="138"/>
    </location>
</feature>
<name>A0ABD6DGS8_9EURY</name>
<organism evidence="2 3">
    <name type="scientific">Haloarchaeobius litoreus</name>
    <dbReference type="NCBI Taxonomy" id="755306"/>
    <lineage>
        <taxon>Archaea</taxon>
        <taxon>Methanobacteriati</taxon>
        <taxon>Methanobacteriota</taxon>
        <taxon>Stenosarchaea group</taxon>
        <taxon>Halobacteria</taxon>
        <taxon>Halobacteriales</taxon>
        <taxon>Halorubellaceae</taxon>
        <taxon>Haloarchaeobius</taxon>
    </lineage>
</organism>
<comment type="caution">
    <text evidence="2">The sequence shown here is derived from an EMBL/GenBank/DDBJ whole genome shotgun (WGS) entry which is preliminary data.</text>
</comment>
<evidence type="ECO:0000313" key="3">
    <source>
        <dbReference type="Proteomes" id="UP001597034"/>
    </source>
</evidence>
<evidence type="ECO:0000256" key="1">
    <source>
        <dbReference type="SAM" id="Phobius"/>
    </source>
</evidence>
<keyword evidence="1" id="KW-0812">Transmembrane</keyword>
<keyword evidence="3" id="KW-1185">Reference proteome</keyword>
<dbReference type="Proteomes" id="UP001597034">
    <property type="component" value="Unassembled WGS sequence"/>
</dbReference>
<keyword evidence="1" id="KW-0472">Membrane</keyword>
<evidence type="ECO:0000313" key="2">
    <source>
        <dbReference type="EMBL" id="MFD1645212.1"/>
    </source>
</evidence>
<protein>
    <submittedName>
        <fullName evidence="2">DUF3054 domain-containing protein</fullName>
    </submittedName>
</protein>
<keyword evidence="1" id="KW-1133">Transmembrane helix</keyword>